<keyword evidence="3" id="KW-1185">Reference proteome</keyword>
<feature type="transmembrane region" description="Helical" evidence="1">
    <location>
        <begin position="197"/>
        <end position="218"/>
    </location>
</feature>
<feature type="transmembrane region" description="Helical" evidence="1">
    <location>
        <begin position="20"/>
        <end position="39"/>
    </location>
</feature>
<gene>
    <name evidence="2" type="ORF">EJ419_03975</name>
</gene>
<proteinExistence type="predicted"/>
<dbReference type="InterPro" id="IPR008875">
    <property type="entry name" value="TraX"/>
</dbReference>
<comment type="caution">
    <text evidence="2">The sequence shown here is derived from an EMBL/GenBank/DDBJ whole genome shotgun (WGS) entry which is preliminary data.</text>
</comment>
<dbReference type="EMBL" id="RXLP01000019">
    <property type="protein sequence ID" value="TCD54209.1"/>
    <property type="molecule type" value="Genomic_DNA"/>
</dbReference>
<reference evidence="2 3" key="1">
    <citation type="submission" date="2018-12" db="EMBL/GenBank/DDBJ databases">
        <title>Alloscrdovia theropitheci sp. nov: a novel taxon from the feces of the bleeding-herat monkey (Theropithecus geleda).</title>
        <authorList>
            <person name="Modesto M."/>
        </authorList>
    </citation>
    <scope>NUCLEOTIDE SEQUENCE [LARGE SCALE GENOMIC DNA]</scope>
    <source>
        <strain evidence="2 3">GLDI4/2</strain>
    </source>
</reference>
<feature type="transmembrane region" description="Helical" evidence="1">
    <location>
        <begin position="84"/>
        <end position="101"/>
    </location>
</feature>
<feature type="transmembrane region" description="Helical" evidence="1">
    <location>
        <begin position="117"/>
        <end position="136"/>
    </location>
</feature>
<dbReference type="AlphaFoldDB" id="A0A4V2MTX9"/>
<dbReference type="RefSeq" id="WP_131283829.1">
    <property type="nucleotide sequence ID" value="NZ_RXLP01000019.1"/>
</dbReference>
<keyword evidence="1" id="KW-0472">Membrane</keyword>
<keyword evidence="1" id="KW-0812">Transmembrane</keyword>
<feature type="transmembrane region" description="Helical" evidence="1">
    <location>
        <begin position="143"/>
        <end position="162"/>
    </location>
</feature>
<dbReference type="Proteomes" id="UP000291289">
    <property type="component" value="Unassembled WGS sequence"/>
</dbReference>
<organism evidence="2 3">
    <name type="scientific">Alloscardovia theropitheci</name>
    <dbReference type="NCBI Taxonomy" id="2496842"/>
    <lineage>
        <taxon>Bacteria</taxon>
        <taxon>Bacillati</taxon>
        <taxon>Actinomycetota</taxon>
        <taxon>Actinomycetes</taxon>
        <taxon>Bifidobacteriales</taxon>
        <taxon>Bifidobacteriaceae</taxon>
        <taxon>Alloscardovia</taxon>
    </lineage>
</organism>
<dbReference type="OrthoDB" id="81897at2"/>
<evidence type="ECO:0000313" key="2">
    <source>
        <dbReference type="EMBL" id="TCD54209.1"/>
    </source>
</evidence>
<evidence type="ECO:0000313" key="3">
    <source>
        <dbReference type="Proteomes" id="UP000291289"/>
    </source>
</evidence>
<protein>
    <submittedName>
        <fullName evidence="2">ABC transporter permease</fullName>
    </submittedName>
</protein>
<dbReference type="Pfam" id="PF05857">
    <property type="entry name" value="TraX"/>
    <property type="match status" value="1"/>
</dbReference>
<keyword evidence="1" id="KW-1133">Transmembrane helix</keyword>
<feature type="transmembrane region" description="Helical" evidence="1">
    <location>
        <begin position="230"/>
        <end position="248"/>
    </location>
</feature>
<feature type="transmembrane region" description="Helical" evidence="1">
    <location>
        <begin position="168"/>
        <end position="185"/>
    </location>
</feature>
<accession>A0A4V2MTX9</accession>
<evidence type="ECO:0000256" key="1">
    <source>
        <dbReference type="SAM" id="Phobius"/>
    </source>
</evidence>
<name>A0A4V2MTX9_9BIFI</name>
<feature type="transmembrane region" description="Helical" evidence="1">
    <location>
        <begin position="51"/>
        <end position="72"/>
    </location>
</feature>
<sequence>MSTSPSHRVRGLSHLRLKIIATVLFAFSLLSGVIINSGINIQSSSATDMTNLTTAVLFEAISWTAIPLYAWLLVEGYKHTHNRWLYGIRLFILALVCELPYDKVTTGHWVDWNSQNPVFAMVIALAALALIDYYAAEGSRMRWLVITIIALFGLLWMIIGHIGVRQRIMQSGILLFLLVLIFHLLDKRENTMMMTAAILGACFFITPALGVAVLHYHNDTLGYDAHKSPWIQWAFYAFYPLLLLVSTII</sequence>